<dbReference type="Proteomes" id="UP000589520">
    <property type="component" value="Unassembled WGS sequence"/>
</dbReference>
<protein>
    <submittedName>
        <fullName evidence="2">Uncharacterized protein</fullName>
    </submittedName>
</protein>
<evidence type="ECO:0000313" key="3">
    <source>
        <dbReference type="Proteomes" id="UP000589520"/>
    </source>
</evidence>
<organism evidence="2 3">
    <name type="scientific">Granulicella arctica</name>
    <dbReference type="NCBI Taxonomy" id="940613"/>
    <lineage>
        <taxon>Bacteria</taxon>
        <taxon>Pseudomonadati</taxon>
        <taxon>Acidobacteriota</taxon>
        <taxon>Terriglobia</taxon>
        <taxon>Terriglobales</taxon>
        <taxon>Acidobacteriaceae</taxon>
        <taxon>Granulicella</taxon>
    </lineage>
</organism>
<keyword evidence="1" id="KW-0812">Transmembrane</keyword>
<sequence length="126" mass="14425">MWKTVCGYFWWTYERGSLHYDVMVTVILLFLFVSPHFIDFKDTPVATVATHASEVLVREAGREGSSSRFQYQIRAEDMKDAKTDAEVKAAILRAVEPISGEVTLEKYEPLMDKNGNVIAYDAWVVR</sequence>
<evidence type="ECO:0000256" key="1">
    <source>
        <dbReference type="SAM" id="Phobius"/>
    </source>
</evidence>
<keyword evidence="1" id="KW-0472">Membrane</keyword>
<comment type="caution">
    <text evidence="2">The sequence shown here is derived from an EMBL/GenBank/DDBJ whole genome shotgun (WGS) entry which is preliminary data.</text>
</comment>
<feature type="transmembrane region" description="Helical" evidence="1">
    <location>
        <begin position="20"/>
        <end position="38"/>
    </location>
</feature>
<accession>A0A7Y9TTM2</accession>
<reference evidence="2 3" key="1">
    <citation type="submission" date="2020-07" db="EMBL/GenBank/DDBJ databases">
        <title>Genomic Encyclopedia of Type Strains, Phase IV (KMG-V): Genome sequencing to study the core and pangenomes of soil and plant-associated prokaryotes.</title>
        <authorList>
            <person name="Whitman W."/>
        </authorList>
    </citation>
    <scope>NUCLEOTIDE SEQUENCE [LARGE SCALE GENOMIC DNA]</scope>
    <source>
        <strain evidence="2 3">X4EP2</strain>
    </source>
</reference>
<name>A0A7Y9TTM2_9BACT</name>
<gene>
    <name evidence="2" type="ORF">HDF17_002418</name>
</gene>
<proteinExistence type="predicted"/>
<dbReference type="AlphaFoldDB" id="A0A7Y9TTM2"/>
<evidence type="ECO:0000313" key="2">
    <source>
        <dbReference type="EMBL" id="NYF80098.1"/>
    </source>
</evidence>
<keyword evidence="3" id="KW-1185">Reference proteome</keyword>
<dbReference type="EMBL" id="JACCCW010000002">
    <property type="protein sequence ID" value="NYF80098.1"/>
    <property type="molecule type" value="Genomic_DNA"/>
</dbReference>
<keyword evidence="1" id="KW-1133">Transmembrane helix</keyword>
<dbReference type="RefSeq" id="WP_179491230.1">
    <property type="nucleotide sequence ID" value="NZ_JACCCW010000002.1"/>
</dbReference>